<proteinExistence type="predicted"/>
<dbReference type="RefSeq" id="WP_098516857.1">
    <property type="nucleotide sequence ID" value="NZ_NUVX01000007.1"/>
</dbReference>
<evidence type="ECO:0000313" key="1">
    <source>
        <dbReference type="EMBL" id="PFJ42782.1"/>
    </source>
</evidence>
<accession>A0A9X6WRK8</accession>
<protein>
    <submittedName>
        <fullName evidence="1">Uncharacterized protein</fullName>
    </submittedName>
</protein>
<gene>
    <name evidence="1" type="ORF">COJ15_05420</name>
</gene>
<dbReference type="EMBL" id="NUVX01000007">
    <property type="protein sequence ID" value="PFJ42782.1"/>
    <property type="molecule type" value="Genomic_DNA"/>
</dbReference>
<dbReference type="AlphaFoldDB" id="A0A9X6WRK8"/>
<name>A0A9X6WRK8_BACTU</name>
<evidence type="ECO:0000313" key="2">
    <source>
        <dbReference type="Proteomes" id="UP000224003"/>
    </source>
</evidence>
<dbReference type="Proteomes" id="UP000224003">
    <property type="component" value="Unassembled WGS sequence"/>
</dbReference>
<sequence>MFKTYKELKESYLKKFEVIVNKLNKNSVYTEHEVKIGPKSVSYKTNDYGTPTFSSKLEETFENHAVITFEYTEKIKKDEMYEKSKEYYKGQKHFEEFFDLMKTFWFEYIQVKKLDGMIFISTNEYFDENLVEYFKKKFTVKSNNPYLTEIIKKKTNQEVFYMLSSNTLQGKVEQFMEVKEELSQLITVEPLLKAYDSEFFKLFYESIPVNYAGKQITMAFVNDSDFDTLELTKLNDTENETEKVTLPSKSKELHNYFTNIKDESKLLNLITNPMSNFKEIFSLLGLSVKEPNKYQTATTVEAYKKRMKKIEHLFNSLQEVTDWEFVESEMGIILNEIHSGNADPIIDSINMSNKNRLVVYQFNTQQKTYFFALKRKFSIVNDFYTHHNEDDFELFVSDTEESAELQQFVYSVAVQK</sequence>
<reference evidence="1 2" key="1">
    <citation type="submission" date="2017-09" db="EMBL/GenBank/DDBJ databases">
        <title>Large-scale bioinformatics analysis of Bacillus genomes uncovers conserved roles of natural products in bacterial physiology.</title>
        <authorList>
            <consortium name="Agbiome Team Llc"/>
            <person name="Bleich R.M."/>
            <person name="Grubbs K.J."/>
            <person name="Santa Maria K.C."/>
            <person name="Allen S.E."/>
            <person name="Farag S."/>
            <person name="Shank E.A."/>
            <person name="Bowers A."/>
        </authorList>
    </citation>
    <scope>NUCLEOTIDE SEQUENCE [LARGE SCALE GENOMIC DNA]</scope>
    <source>
        <strain evidence="1 2">AFS085496</strain>
    </source>
</reference>
<comment type="caution">
    <text evidence="1">The sequence shown here is derived from an EMBL/GenBank/DDBJ whole genome shotgun (WGS) entry which is preliminary data.</text>
</comment>
<organism evidence="1 2">
    <name type="scientific">Bacillus thuringiensis</name>
    <dbReference type="NCBI Taxonomy" id="1428"/>
    <lineage>
        <taxon>Bacteria</taxon>
        <taxon>Bacillati</taxon>
        <taxon>Bacillota</taxon>
        <taxon>Bacilli</taxon>
        <taxon>Bacillales</taxon>
        <taxon>Bacillaceae</taxon>
        <taxon>Bacillus</taxon>
        <taxon>Bacillus cereus group</taxon>
    </lineage>
</organism>